<evidence type="ECO:0000259" key="1">
    <source>
        <dbReference type="Pfam" id="PF18765"/>
    </source>
</evidence>
<dbReference type="EMBL" id="MLAW01000001">
    <property type="protein sequence ID" value="OJJ27582.1"/>
    <property type="molecule type" value="Genomic_DNA"/>
</dbReference>
<sequence>MTKETLNTILNQTCQELKTLYGQQIDQIILYGSQAREDAESDSDIDILIILKQDFQYSEESNRISKTIADLCLEHNTLISCALASSRQFQEYNNSFFRNIRREGIPL</sequence>
<evidence type="ECO:0000313" key="3">
    <source>
        <dbReference type="Proteomes" id="UP000183940"/>
    </source>
</evidence>
<evidence type="ECO:0000313" key="2">
    <source>
        <dbReference type="EMBL" id="OJJ27582.1"/>
    </source>
</evidence>
<keyword evidence="3" id="KW-1185">Reference proteome</keyword>
<gene>
    <name evidence="2" type="ORF">BI308_01045</name>
</gene>
<dbReference type="InterPro" id="IPR052548">
    <property type="entry name" value="Type_VII_TA_antitoxin"/>
</dbReference>
<reference evidence="2" key="1">
    <citation type="submission" date="2016-10" db="EMBL/GenBank/DDBJ databases">
        <title>CRISPR-Cas defence system in Roseofilum reptotaenium: evidence of a bacteriophage-cyanobacterium arms race in the coral black band disease.</title>
        <authorList>
            <person name="Buerger P."/>
            <person name="Wood-Charlson E.M."/>
            <person name="Weynberg K.D."/>
            <person name="Willis B."/>
            <person name="Van Oppen M.J."/>
        </authorList>
    </citation>
    <scope>NUCLEOTIDE SEQUENCE [LARGE SCALE GENOMIC DNA]</scope>
    <source>
        <strain evidence="2">AO1-A</strain>
    </source>
</reference>
<dbReference type="InterPro" id="IPR041633">
    <property type="entry name" value="Polbeta"/>
</dbReference>
<dbReference type="CDD" id="cd05403">
    <property type="entry name" value="NT_KNTase_like"/>
    <property type="match status" value="1"/>
</dbReference>
<dbReference type="Gene3D" id="3.30.460.10">
    <property type="entry name" value="Beta Polymerase, domain 2"/>
    <property type="match status" value="1"/>
</dbReference>
<name>A0A1L9QY91_9CYAN</name>
<dbReference type="Proteomes" id="UP000183940">
    <property type="component" value="Unassembled WGS sequence"/>
</dbReference>
<dbReference type="AlphaFoldDB" id="A0A1L9QY91"/>
<organism evidence="2 3">
    <name type="scientific">Roseofilum reptotaenium AO1-A</name>
    <dbReference type="NCBI Taxonomy" id="1925591"/>
    <lineage>
        <taxon>Bacteria</taxon>
        <taxon>Bacillati</taxon>
        <taxon>Cyanobacteriota</taxon>
        <taxon>Cyanophyceae</taxon>
        <taxon>Desertifilales</taxon>
        <taxon>Desertifilaceae</taxon>
        <taxon>Roseofilum</taxon>
    </lineage>
</organism>
<comment type="caution">
    <text evidence="2">The sequence shown here is derived from an EMBL/GenBank/DDBJ whole genome shotgun (WGS) entry which is preliminary data.</text>
</comment>
<dbReference type="SUPFAM" id="SSF81301">
    <property type="entry name" value="Nucleotidyltransferase"/>
    <property type="match status" value="1"/>
</dbReference>
<feature type="domain" description="Polymerase beta nucleotidyltransferase" evidence="1">
    <location>
        <begin position="23"/>
        <end position="82"/>
    </location>
</feature>
<dbReference type="STRING" id="1925591.BI308_01045"/>
<dbReference type="PANTHER" id="PTHR33933:SF1">
    <property type="entry name" value="PROTEIN ADENYLYLTRANSFERASE MNTA-RELATED"/>
    <property type="match status" value="1"/>
</dbReference>
<dbReference type="InterPro" id="IPR043519">
    <property type="entry name" value="NT_sf"/>
</dbReference>
<accession>A0A1L9QY91</accession>
<dbReference type="PANTHER" id="PTHR33933">
    <property type="entry name" value="NUCLEOTIDYLTRANSFERASE"/>
    <property type="match status" value="1"/>
</dbReference>
<protein>
    <submittedName>
        <fullName evidence="2">Nucleotidyltransferase</fullName>
    </submittedName>
</protein>
<proteinExistence type="predicted"/>
<dbReference type="Pfam" id="PF18765">
    <property type="entry name" value="Polbeta"/>
    <property type="match status" value="1"/>
</dbReference>
<dbReference type="GO" id="GO:0016740">
    <property type="term" value="F:transferase activity"/>
    <property type="evidence" value="ECO:0007669"/>
    <property type="project" value="UniProtKB-KW"/>
</dbReference>